<comment type="subcellular location">
    <subcellularLocation>
        <location evidence="1">Membrane</location>
        <topology evidence="1">Multi-pass membrane protein</topology>
    </subcellularLocation>
</comment>
<protein>
    <submittedName>
        <fullName evidence="8">NADH-quinone oxidoreductase subunit M (NuoM)</fullName>
        <ecNumber evidence="8">1.6.5.3</ecNumber>
    </submittedName>
</protein>
<evidence type="ECO:0000259" key="7">
    <source>
        <dbReference type="Pfam" id="PF00361"/>
    </source>
</evidence>
<evidence type="ECO:0000256" key="6">
    <source>
        <dbReference type="SAM" id="Phobius"/>
    </source>
</evidence>
<name>A0A075HD76_9ARCH</name>
<feature type="transmembrane region" description="Helical" evidence="6">
    <location>
        <begin position="378"/>
        <end position="395"/>
    </location>
</feature>
<proteinExistence type="inferred from homology"/>
<keyword evidence="4 6" id="KW-1133">Transmembrane helix</keyword>
<dbReference type="GO" id="GO:0016020">
    <property type="term" value="C:membrane"/>
    <property type="evidence" value="ECO:0007669"/>
    <property type="project" value="UniProtKB-SubCell"/>
</dbReference>
<dbReference type="GO" id="GO:0042773">
    <property type="term" value="P:ATP synthesis coupled electron transport"/>
    <property type="evidence" value="ECO:0007669"/>
    <property type="project" value="InterPro"/>
</dbReference>
<feature type="transmembrane region" description="Helical" evidence="6">
    <location>
        <begin position="173"/>
        <end position="194"/>
    </location>
</feature>
<keyword evidence="8" id="KW-0560">Oxidoreductase</keyword>
<feature type="transmembrane region" description="Helical" evidence="6">
    <location>
        <begin position="6"/>
        <end position="26"/>
    </location>
</feature>
<dbReference type="InterPro" id="IPR003918">
    <property type="entry name" value="NADH_UbQ_OxRdtase"/>
</dbReference>
<evidence type="ECO:0000256" key="1">
    <source>
        <dbReference type="ARBA" id="ARBA00004141"/>
    </source>
</evidence>
<reference evidence="8" key="1">
    <citation type="journal article" date="2014" name="Genome Biol. Evol.">
        <title>Pangenome evidence for extensive interdomain horizontal transfer affecting lineage core and shell genes in uncultured planktonic thaumarchaeota and euryarchaeota.</title>
        <authorList>
            <person name="Deschamps P."/>
            <person name="Zivanovic Y."/>
            <person name="Moreira D."/>
            <person name="Rodriguez-Valera F."/>
            <person name="Lopez-Garcia P."/>
        </authorList>
    </citation>
    <scope>NUCLEOTIDE SEQUENCE</scope>
</reference>
<evidence type="ECO:0000256" key="5">
    <source>
        <dbReference type="ARBA" id="ARBA00023136"/>
    </source>
</evidence>
<dbReference type="GO" id="GO:0048039">
    <property type="term" value="F:ubiquinone binding"/>
    <property type="evidence" value="ECO:0007669"/>
    <property type="project" value="TreeGrafter"/>
</dbReference>
<feature type="transmembrane region" description="Helical" evidence="6">
    <location>
        <begin position="33"/>
        <end position="53"/>
    </location>
</feature>
<dbReference type="PANTHER" id="PTHR43507:SF1">
    <property type="entry name" value="NADH-UBIQUINONE OXIDOREDUCTASE CHAIN 4"/>
    <property type="match status" value="1"/>
</dbReference>
<organism evidence="8">
    <name type="scientific">uncultured marine thaumarchaeote KM3_55_F05</name>
    <dbReference type="NCBI Taxonomy" id="1456198"/>
    <lineage>
        <taxon>Archaea</taxon>
        <taxon>Nitrososphaerota</taxon>
        <taxon>environmental samples</taxon>
    </lineage>
</organism>
<evidence type="ECO:0000256" key="2">
    <source>
        <dbReference type="ARBA" id="ARBA00009025"/>
    </source>
</evidence>
<dbReference type="InterPro" id="IPR001750">
    <property type="entry name" value="ND/Mrp_TM"/>
</dbReference>
<dbReference type="InterPro" id="IPR010227">
    <property type="entry name" value="NADH_Q_OxRdtase_chainM/4"/>
</dbReference>
<evidence type="ECO:0000256" key="3">
    <source>
        <dbReference type="ARBA" id="ARBA00022692"/>
    </source>
</evidence>
<dbReference type="PRINTS" id="PR01437">
    <property type="entry name" value="NUOXDRDTASE4"/>
</dbReference>
<feature type="transmembrane region" description="Helical" evidence="6">
    <location>
        <begin position="313"/>
        <end position="333"/>
    </location>
</feature>
<dbReference type="GO" id="GO:0003954">
    <property type="term" value="F:NADH dehydrogenase activity"/>
    <property type="evidence" value="ECO:0007669"/>
    <property type="project" value="TreeGrafter"/>
</dbReference>
<dbReference type="GO" id="GO:0008137">
    <property type="term" value="F:NADH dehydrogenase (ubiquinone) activity"/>
    <property type="evidence" value="ECO:0007669"/>
    <property type="project" value="InterPro"/>
</dbReference>
<feature type="transmembrane region" description="Helical" evidence="6">
    <location>
        <begin position="247"/>
        <end position="268"/>
    </location>
</feature>
<dbReference type="NCBIfam" id="TIGR01972">
    <property type="entry name" value="NDH_I_M"/>
    <property type="match status" value="1"/>
</dbReference>
<gene>
    <name evidence="8" type="primary">nuoM</name>
</gene>
<keyword evidence="3 6" id="KW-0812">Transmembrane</keyword>
<dbReference type="EMBL" id="KF900944">
    <property type="protein sequence ID" value="AIF12402.1"/>
    <property type="molecule type" value="Genomic_DNA"/>
</dbReference>
<dbReference type="AlphaFoldDB" id="A0A075HD76"/>
<evidence type="ECO:0000256" key="4">
    <source>
        <dbReference type="ARBA" id="ARBA00022989"/>
    </source>
</evidence>
<keyword evidence="5 6" id="KW-0472">Membrane</keyword>
<dbReference type="Pfam" id="PF00361">
    <property type="entry name" value="Proton_antipo_M"/>
    <property type="match status" value="1"/>
</dbReference>
<feature type="transmembrane region" description="Helical" evidence="6">
    <location>
        <begin position="83"/>
        <end position="106"/>
    </location>
</feature>
<feature type="transmembrane region" description="Helical" evidence="6">
    <location>
        <begin position="141"/>
        <end position="161"/>
    </location>
</feature>
<dbReference type="GO" id="GO:0015990">
    <property type="term" value="P:electron transport coupled proton transport"/>
    <property type="evidence" value="ECO:0007669"/>
    <property type="project" value="TreeGrafter"/>
</dbReference>
<feature type="domain" description="NADH:quinone oxidoreductase/Mrp antiporter transmembrane" evidence="7">
    <location>
        <begin position="137"/>
        <end position="419"/>
    </location>
</feature>
<comment type="similarity">
    <text evidence="2">Belongs to the complex I subunit 4 family.</text>
</comment>
<feature type="transmembrane region" description="Helical" evidence="6">
    <location>
        <begin position="339"/>
        <end position="357"/>
    </location>
</feature>
<dbReference type="PANTHER" id="PTHR43507">
    <property type="entry name" value="NADH-UBIQUINONE OXIDOREDUCTASE CHAIN 4"/>
    <property type="match status" value="1"/>
</dbReference>
<accession>A0A075HD76</accession>
<evidence type="ECO:0000313" key="8">
    <source>
        <dbReference type="EMBL" id="AIF12402.1"/>
    </source>
</evidence>
<feature type="transmembrane region" description="Helical" evidence="6">
    <location>
        <begin position="118"/>
        <end position="135"/>
    </location>
</feature>
<feature type="transmembrane region" description="Helical" evidence="6">
    <location>
        <begin position="209"/>
        <end position="227"/>
    </location>
</feature>
<sequence>MIELDFPILSALIFLPMIGSAAVLAIRGAGEKVIRYFTLAISLMVLILALLAYSPVLQSGVGAEFNYVEGPITWLPSLGGLDYLLGMDGMSAVLVLLTAFLSVLVILGSWDLIKERQAAYYFLILLFEGAMMGVFTSLNLVLFYVFWELVLIPMFFFIGIWGGPRRKFAAMKFLIYTHVGSTIMLLGFIALFLFSPSHSFNFTDLVGQIPFWLQVVAMAAVFWGFAVKLPVVPFHTWLPDAHVEAPAPISVFLAGLLLKMGGYGFLRFNLGLFPDASREFASFFIILGIITMFYGAFVAMTQKDLKRMIALTSVNHMGFVLLGAFTGSVIGISGAIFQMFNHGIAIGLLFMLSGYIHEQAGTRDITLLKGLRKNMPRTASLLVIGSLAAMGAPLYSNFLSEFMVIVGAISTDVRYAVLMLVPLMTVAYFLWMIRRSVTSQPTEIRKHDLSNRSTLALVLYIVPLILLIIFPFLVLNVVDPLATVYTNSFLGVTP</sequence>
<dbReference type="EC" id="1.6.5.3" evidence="8"/>
<feature type="transmembrane region" description="Helical" evidence="6">
    <location>
        <begin position="454"/>
        <end position="478"/>
    </location>
</feature>
<feature type="transmembrane region" description="Helical" evidence="6">
    <location>
        <begin position="415"/>
        <end position="433"/>
    </location>
</feature>
<feature type="transmembrane region" description="Helical" evidence="6">
    <location>
        <begin position="280"/>
        <end position="301"/>
    </location>
</feature>